<reference evidence="2" key="1">
    <citation type="journal article" date="2019" name="Int. J. Syst. Evol. Microbiol.">
        <title>The Global Catalogue of Microorganisms (GCM) 10K type strain sequencing project: providing services to taxonomists for standard genome sequencing and annotation.</title>
        <authorList>
            <consortium name="The Broad Institute Genomics Platform"/>
            <consortium name="The Broad Institute Genome Sequencing Center for Infectious Disease"/>
            <person name="Wu L."/>
            <person name="Ma J."/>
        </authorList>
    </citation>
    <scope>NUCLEOTIDE SEQUENCE [LARGE SCALE GENOMIC DNA]</scope>
    <source>
        <strain evidence="2">LMG 29247</strain>
    </source>
</reference>
<dbReference type="EMBL" id="JBHUEJ010000002">
    <property type="protein sequence ID" value="MFD1709098.1"/>
    <property type="molecule type" value="Genomic_DNA"/>
</dbReference>
<gene>
    <name evidence="1" type="ORF">ACFSF0_00605</name>
</gene>
<evidence type="ECO:0000313" key="1">
    <source>
        <dbReference type="EMBL" id="MFD1709098.1"/>
    </source>
</evidence>
<protein>
    <submittedName>
        <fullName evidence="1">Uncharacterized protein</fullName>
    </submittedName>
</protein>
<dbReference type="Proteomes" id="UP001597304">
    <property type="component" value="Unassembled WGS sequence"/>
</dbReference>
<proteinExistence type="predicted"/>
<keyword evidence="2" id="KW-1185">Reference proteome</keyword>
<organism evidence="1 2">
    <name type="scientific">Ottowia flava</name>
    <dbReference type="NCBI Taxonomy" id="2675430"/>
    <lineage>
        <taxon>Bacteria</taxon>
        <taxon>Pseudomonadati</taxon>
        <taxon>Pseudomonadota</taxon>
        <taxon>Betaproteobacteria</taxon>
        <taxon>Burkholderiales</taxon>
        <taxon>Comamonadaceae</taxon>
        <taxon>Ottowia</taxon>
    </lineage>
</organism>
<dbReference type="RefSeq" id="WP_147914157.1">
    <property type="nucleotide sequence ID" value="NZ_JBHUEJ010000002.1"/>
</dbReference>
<name>A0ABW4KNK2_9BURK</name>
<comment type="caution">
    <text evidence="1">The sequence shown here is derived from an EMBL/GenBank/DDBJ whole genome shotgun (WGS) entry which is preliminary data.</text>
</comment>
<accession>A0ABW4KNK2</accession>
<sequence length="271" mass="29724">MNIALTLIGALVALFLCLAGGYTLLYFAANRIKNDGVEDAIDEMADLPDVSTADKVAARRCIERAVEADAETTLYDWSAPFVVAIACIGLSKTATHLPRWARKWDNNISINGDGLAVLRDGEWLSLRDGIEALPGERVVTYDDPDFTGPLYFKVLGLKVKPRSWLARWGWAGLRNRASQMSVDLGVDVAARPVLLSGDLEIHSSKEGHFLLRDGDTYHYKIVSKVRLLGVQCALIRSVGYKLEVTKMRGDDALGRVAAVAIGCSYKRWKGA</sequence>
<evidence type="ECO:0000313" key="2">
    <source>
        <dbReference type="Proteomes" id="UP001597304"/>
    </source>
</evidence>